<evidence type="ECO:0000313" key="2">
    <source>
        <dbReference type="Proteomes" id="UP000494252"/>
    </source>
</evidence>
<gene>
    <name evidence="1" type="ORF">LMG27177_06344</name>
</gene>
<dbReference type="Proteomes" id="UP000494252">
    <property type="component" value="Unassembled WGS sequence"/>
</dbReference>
<dbReference type="EMBL" id="CADIKI010000025">
    <property type="protein sequence ID" value="CAB3807565.1"/>
    <property type="molecule type" value="Genomic_DNA"/>
</dbReference>
<reference evidence="1 2" key="1">
    <citation type="submission" date="2020-04" db="EMBL/GenBank/DDBJ databases">
        <authorList>
            <person name="De Canck E."/>
        </authorList>
    </citation>
    <scope>NUCLEOTIDE SEQUENCE [LARGE SCALE GENOMIC DNA]</scope>
    <source>
        <strain evidence="1 2">LMG 27177</strain>
    </source>
</reference>
<organism evidence="1 2">
    <name type="scientific">Paraburkholderia fynbosensis</name>
    <dbReference type="NCBI Taxonomy" id="1200993"/>
    <lineage>
        <taxon>Bacteria</taxon>
        <taxon>Pseudomonadati</taxon>
        <taxon>Pseudomonadota</taxon>
        <taxon>Betaproteobacteria</taxon>
        <taxon>Burkholderiales</taxon>
        <taxon>Burkholderiaceae</taxon>
        <taxon>Paraburkholderia</taxon>
    </lineage>
</organism>
<proteinExistence type="predicted"/>
<sequence>MGMARAGALSAGWECVNAVRQASFHQTAADMNNFRLLAAVYAAASLGALLPGAAYADDTPSPCAALKRIVSAAPDGLASLTPEDGRGVAQPYGDDAQCSASHRSFQCTWTPHGDAGSKLDALQAVAADIASCLPDATHDQNSPGRQHFYLGAKGRRTDITLTPAGANSLRLVVSGK</sequence>
<protein>
    <submittedName>
        <fullName evidence="1">Uncharacterized protein</fullName>
    </submittedName>
</protein>
<name>A0A6J5GWK5_9BURK</name>
<dbReference type="AlphaFoldDB" id="A0A6J5GWK5"/>
<accession>A0A6J5GWK5</accession>
<keyword evidence="2" id="KW-1185">Reference proteome</keyword>
<evidence type="ECO:0000313" key="1">
    <source>
        <dbReference type="EMBL" id="CAB3807565.1"/>
    </source>
</evidence>